<evidence type="ECO:0000259" key="15">
    <source>
        <dbReference type="Pfam" id="PF03833"/>
    </source>
</evidence>
<dbReference type="InterPro" id="IPR056172">
    <property type="entry name" value="PolC_DP2_cat_dom"/>
</dbReference>
<reference evidence="18 19" key="1">
    <citation type="journal article" date="2016" name="Nat. Microbiol.">
        <title>Genomic inference of the metabolism of cosmopolitan subsurface Archaea, Hadesarchaea.</title>
        <authorList>
            <person name="Baker B.J."/>
            <person name="Saw J.H."/>
            <person name="Lind A.E."/>
            <person name="Lazar C.S."/>
            <person name="Hinrichs K.-U."/>
            <person name="Teske A.P."/>
            <person name="Ettema T.J."/>
        </authorList>
    </citation>
    <scope>NUCLEOTIDE SEQUENCE [LARGE SCALE GENOMIC DNA]</scope>
</reference>
<evidence type="ECO:0000256" key="1">
    <source>
        <dbReference type="ARBA" id="ARBA00011053"/>
    </source>
</evidence>
<name>A0A147JZ32_HADYE</name>
<dbReference type="NCBIfam" id="TIGR00354">
    <property type="entry name" value="polC"/>
    <property type="match status" value="1"/>
</dbReference>
<organism evidence="18 19">
    <name type="scientific">Hadarchaeum yellowstonense</name>
    <dbReference type="NCBI Taxonomy" id="1776334"/>
    <lineage>
        <taxon>Archaea</taxon>
        <taxon>Methanobacteriati</taxon>
        <taxon>Candidatus Hadarchaeota</taxon>
        <taxon>Candidatus Hadarchaeia</taxon>
        <taxon>Candidatus Hadarchaeales</taxon>
        <taxon>Candidatus Hadarchaeaceae</taxon>
        <taxon>Candidatus Hadarchaeum</taxon>
    </lineage>
</organism>
<keyword evidence="7 14" id="KW-0378">Hydrolase</keyword>
<dbReference type="Proteomes" id="UP000074294">
    <property type="component" value="Unassembled WGS sequence"/>
</dbReference>
<dbReference type="GO" id="GO:0003887">
    <property type="term" value="F:DNA-directed DNA polymerase activity"/>
    <property type="evidence" value="ECO:0007669"/>
    <property type="project" value="UniProtKB-UniRule"/>
</dbReference>
<gene>
    <name evidence="14" type="primary">polC</name>
    <name evidence="18" type="ORF">APZ16_03955</name>
</gene>
<evidence type="ECO:0000256" key="11">
    <source>
        <dbReference type="ARBA" id="ARBA00023268"/>
    </source>
</evidence>
<dbReference type="GO" id="GO:0003677">
    <property type="term" value="F:DNA binding"/>
    <property type="evidence" value="ECO:0007669"/>
    <property type="project" value="UniProtKB-UniRule"/>
</dbReference>
<evidence type="ECO:0000256" key="3">
    <source>
        <dbReference type="ARBA" id="ARBA00022679"/>
    </source>
</evidence>
<keyword evidence="11 14" id="KW-0511">Multifunctional enzyme</keyword>
<evidence type="ECO:0000259" key="17">
    <source>
        <dbReference type="Pfam" id="PF24846"/>
    </source>
</evidence>
<accession>A0A147JZ32</accession>
<dbReference type="EC" id="2.7.7.7" evidence="14"/>
<evidence type="ECO:0000256" key="5">
    <source>
        <dbReference type="ARBA" id="ARBA00022705"/>
    </source>
</evidence>
<dbReference type="InterPro" id="IPR056171">
    <property type="entry name" value="PolC_DP2_central_dom"/>
</dbReference>
<feature type="domain" description="DNA polymerase II large subunit DP2 N-terminal" evidence="15">
    <location>
        <begin position="3"/>
        <end position="273"/>
    </location>
</feature>
<comment type="catalytic activity">
    <reaction evidence="14">
        <text>Exonucleolytic cleavage in the 3'- to 5'-direction to yield nucleoside 5'-phosphates.</text>
        <dbReference type="EC" id="3.1.11.1"/>
    </reaction>
</comment>
<comment type="subunit">
    <text evidence="2 14">Heterodimer of a large subunit and a small subunit.</text>
</comment>
<comment type="function">
    <text evidence="12 14">Possesses two activities: a DNA synthesis (polymerase) and an exonucleolytic activity that degrades single-stranded DNA in the 3'- to 5'-direction. Has a template-primer preference which is characteristic of a replicative DNA polymerase.</text>
</comment>
<keyword evidence="3 14" id="KW-0808">Transferase</keyword>
<dbReference type="PANTHER" id="PTHR42210">
    <property type="entry name" value="DNA POLYMERASE II LARGE SUBUNIT"/>
    <property type="match status" value="1"/>
</dbReference>
<dbReference type="Pfam" id="PF24846">
    <property type="entry name" value="PolC_DP2_cat"/>
    <property type="match status" value="1"/>
</dbReference>
<dbReference type="AlphaFoldDB" id="A0A147JZ32"/>
<evidence type="ECO:0000313" key="19">
    <source>
        <dbReference type="Proteomes" id="UP000074294"/>
    </source>
</evidence>
<dbReference type="Pfam" id="PF24844">
    <property type="entry name" value="PolC_DP2_central"/>
    <property type="match status" value="1"/>
</dbReference>
<dbReference type="HAMAP" id="MF_00324">
    <property type="entry name" value="DNApol_II_L_arch"/>
    <property type="match status" value="1"/>
</dbReference>
<evidence type="ECO:0000256" key="2">
    <source>
        <dbReference type="ARBA" id="ARBA00011315"/>
    </source>
</evidence>
<dbReference type="STRING" id="1776334.APZ16_03955"/>
<evidence type="ECO:0000256" key="8">
    <source>
        <dbReference type="ARBA" id="ARBA00022839"/>
    </source>
</evidence>
<dbReference type="PANTHER" id="PTHR42210:SF1">
    <property type="entry name" value="DNA POLYMERASE II LARGE SUBUNIT"/>
    <property type="match status" value="1"/>
</dbReference>
<keyword evidence="6 14" id="KW-0540">Nuclease</keyword>
<keyword evidence="5 14" id="KW-0235">DNA replication</keyword>
<dbReference type="InterPro" id="IPR016033">
    <property type="entry name" value="PolC_DP2_N"/>
</dbReference>
<keyword evidence="4 14" id="KW-0548">Nucleotidyltransferase</keyword>
<comment type="catalytic activity">
    <reaction evidence="13 14">
        <text>DNA(n) + a 2'-deoxyribonucleoside 5'-triphosphate = DNA(n+1) + diphosphate</text>
        <dbReference type="Rhea" id="RHEA:22508"/>
        <dbReference type="Rhea" id="RHEA-COMP:17339"/>
        <dbReference type="Rhea" id="RHEA-COMP:17340"/>
        <dbReference type="ChEBI" id="CHEBI:33019"/>
        <dbReference type="ChEBI" id="CHEBI:61560"/>
        <dbReference type="ChEBI" id="CHEBI:173112"/>
        <dbReference type="EC" id="2.7.7.7"/>
    </reaction>
</comment>
<evidence type="ECO:0000256" key="13">
    <source>
        <dbReference type="ARBA" id="ARBA00049244"/>
    </source>
</evidence>
<evidence type="ECO:0000313" key="18">
    <source>
        <dbReference type="EMBL" id="KUO41865.1"/>
    </source>
</evidence>
<keyword evidence="10 14" id="KW-0238">DNA-binding</keyword>
<keyword evidence="8 14" id="KW-0269">Exonuclease</keyword>
<keyword evidence="9 14" id="KW-0239">DNA-directed DNA polymerase</keyword>
<dbReference type="NCBIfam" id="NF003103">
    <property type="entry name" value="PRK04023.1"/>
    <property type="match status" value="1"/>
</dbReference>
<evidence type="ECO:0000256" key="10">
    <source>
        <dbReference type="ARBA" id="ARBA00023125"/>
    </source>
</evidence>
<dbReference type="Pfam" id="PF03833">
    <property type="entry name" value="PolC_DP2_N"/>
    <property type="match status" value="1"/>
</dbReference>
<evidence type="ECO:0000259" key="16">
    <source>
        <dbReference type="Pfam" id="PF24844"/>
    </source>
</evidence>
<dbReference type="InterPro" id="IPR004475">
    <property type="entry name" value="PolC_DP2"/>
</dbReference>
<dbReference type="GO" id="GO:0006261">
    <property type="term" value="P:DNA-templated DNA replication"/>
    <property type="evidence" value="ECO:0007669"/>
    <property type="project" value="UniProtKB-UniRule"/>
</dbReference>
<feature type="domain" description="DNA polymerase II large subunit DP2 catalytic" evidence="17">
    <location>
        <begin position="720"/>
        <end position="1014"/>
    </location>
</feature>
<feature type="domain" description="DNA polymerase II large subunit DP2 central" evidence="16">
    <location>
        <begin position="281"/>
        <end position="682"/>
    </location>
</feature>
<evidence type="ECO:0000256" key="9">
    <source>
        <dbReference type="ARBA" id="ARBA00022932"/>
    </source>
</evidence>
<dbReference type="GO" id="GO:0008310">
    <property type="term" value="F:single-stranded DNA 3'-5' DNA exonuclease activity"/>
    <property type="evidence" value="ECO:0007669"/>
    <property type="project" value="UniProtKB-EC"/>
</dbReference>
<evidence type="ECO:0000256" key="12">
    <source>
        <dbReference type="ARBA" id="ARBA00025068"/>
    </source>
</evidence>
<evidence type="ECO:0000256" key="7">
    <source>
        <dbReference type="ARBA" id="ARBA00022801"/>
    </source>
</evidence>
<dbReference type="GO" id="GO:0006308">
    <property type="term" value="P:DNA catabolic process"/>
    <property type="evidence" value="ECO:0007669"/>
    <property type="project" value="UniProtKB-UniRule"/>
</dbReference>
<evidence type="ECO:0000256" key="4">
    <source>
        <dbReference type="ARBA" id="ARBA00022695"/>
    </source>
</evidence>
<protein>
    <recommendedName>
        <fullName evidence="14">DNA polymerase II large subunit</fullName>
        <shortName evidence="14">Pol II</shortName>
        <ecNumber evidence="14">2.7.7.7</ecNumber>
    </recommendedName>
    <alternativeName>
        <fullName evidence="14">Exodeoxyribonuclease large subunit</fullName>
        <ecNumber evidence="14">3.1.11.1</ecNumber>
    </alternativeName>
</protein>
<comment type="similarity">
    <text evidence="1 14">Belongs to the archaeal DNA polymerase II family.</text>
</comment>
<dbReference type="EMBL" id="LQMQ01000013">
    <property type="protein sequence ID" value="KUO41865.1"/>
    <property type="molecule type" value="Genomic_DNA"/>
</dbReference>
<sequence length="1141" mass="127734">MEEYFKELEQRTEEIYKIASEARAQGKDPELEPEIPRAGDLASRVEKLVGPEGVAEVIRELEKQMPREEVALKIAEMIVDGKFGKFDEQTVAKQAVRTALAVLTEGVVVAPIEGITDVRIKNNFDGTQYLALYFASPIRAAGGTAAALAVLAGDFVRRRLYLSPYKATDREIERFVEEVEIYRTSVGREQYTPPPEDIRLAMQNIPVEITGDPSGKEATVMAFRDLERIGHNMVRGGAVLAMVEGVMQKAPKIMKYVNKLNIDGWSWLQDIIAKAPSKEETGQIFPKGEKYLEEVIAGRPVFSHPGTEGHKGREGGFRLRYGRARNTGIAAVGIHPATMAICDDFLVAGTQLKTERPGKGGAVTPVDSIKGPIVKLKDGSVVQIKTLEQALELRPQVEEILFLGDILIGYGEFLENNHPLMPAGYCEEWWAQEVERALQEKSFDQDLTPYLSKPYPSPPPALAVKISEELGVPLHPAYTYDYSELKVEELQELCTWLLKGEPTFVEGELKQLRVPVEPVPKRVLEEIGVPHRVVEGQVILEEHALPLCRTLGILQGQRLTKEKFERTLLESRFKGIMEIICALAGFTVREEGPTRIGARMGRPEKADPRRMKPSVHMLFPVGLRGGMTRNLIKAAEKSGGTEVELATLKCSQCGEIGFTRKCQRCGGLAEYVRSCPKCRRIVQGEVCPTCKSRAEYFTKQTIDLKAMLDAAVERLGEKPPELVKGVIGMTSDYKIPEPIEKGILRAKHGVEVFKDGTIRFDATDVPLTHFMPREIGTSVERLRELGYTVDKDGAPLEREDQIVELKVQDVLLSRAGAEYLLRAAKFVDDLLEKFYGLKPYYNASQISDLVGHLVIGLAPHTSVGVVGRIIGFTEATVGYAHPYFHAAKRRDCDGDEDCVMLLLDALLNFSKRFLPSKRGGTMDAPLILSTRIDPTEVDKEVHNMDVMPRYPLEFYQATLRYASPLELTKIMETVERRLGKENHYTGLNYSFETSDIAAGAHSSRYKTLETMEEKTEYQLSLAKRIRAVDVRDVAERLIEHHFIPDLKGNIRTFASQSFRCLGCTQIYRRVPLSGVCTKCGGKLVLTVTRGGVEKYMQIAMRIAEEYGVSEYTKQRLELTRRDIRSTFESDARRQLSLADFM</sequence>
<comment type="caution">
    <text evidence="18">The sequence shown here is derived from an EMBL/GenBank/DDBJ whole genome shotgun (WGS) entry which is preliminary data.</text>
</comment>
<evidence type="ECO:0000256" key="6">
    <source>
        <dbReference type="ARBA" id="ARBA00022722"/>
    </source>
</evidence>
<evidence type="ECO:0000256" key="14">
    <source>
        <dbReference type="HAMAP-Rule" id="MF_00324"/>
    </source>
</evidence>
<dbReference type="PIRSF" id="PIRSF016275">
    <property type="entry name" value="PolC_DP2"/>
    <property type="match status" value="1"/>
</dbReference>
<proteinExistence type="inferred from homology"/>
<dbReference type="EC" id="3.1.11.1" evidence="14"/>